<evidence type="ECO:0000256" key="1">
    <source>
        <dbReference type="SAM" id="MobiDB-lite"/>
    </source>
</evidence>
<reference evidence="2 3" key="1">
    <citation type="submission" date="2018-05" db="EMBL/GenBank/DDBJ databases">
        <title>The draft genome of strain NS-104.</title>
        <authorList>
            <person name="Hang P."/>
            <person name="Jiang J."/>
        </authorList>
    </citation>
    <scope>NUCLEOTIDE SEQUENCE [LARGE SCALE GENOMIC DNA]</scope>
    <source>
        <strain evidence="2 3">NS-104</strain>
    </source>
</reference>
<feature type="compositionally biased region" description="Acidic residues" evidence="1">
    <location>
        <begin position="52"/>
        <end position="63"/>
    </location>
</feature>
<dbReference type="OrthoDB" id="8302037at2"/>
<protein>
    <submittedName>
        <fullName evidence="2">Uncharacterized protein</fullName>
    </submittedName>
</protein>
<gene>
    <name evidence="2" type="ORF">DEM27_20135</name>
</gene>
<keyword evidence="3" id="KW-1185">Reference proteome</keyword>
<dbReference type="EMBL" id="QFBC01000010">
    <property type="protein sequence ID" value="PWE54421.1"/>
    <property type="molecule type" value="Genomic_DNA"/>
</dbReference>
<name>A0A2U2DMB1_9HYPH</name>
<evidence type="ECO:0000313" key="2">
    <source>
        <dbReference type="EMBL" id="PWE54421.1"/>
    </source>
</evidence>
<dbReference type="Proteomes" id="UP000245252">
    <property type="component" value="Unassembled WGS sequence"/>
</dbReference>
<dbReference type="RefSeq" id="WP_109460051.1">
    <property type="nucleotide sequence ID" value="NZ_QFBC01000010.1"/>
</dbReference>
<evidence type="ECO:0000313" key="3">
    <source>
        <dbReference type="Proteomes" id="UP000245252"/>
    </source>
</evidence>
<feature type="region of interest" description="Disordered" evidence="1">
    <location>
        <begin position="37"/>
        <end position="70"/>
    </location>
</feature>
<organism evidence="2 3">
    <name type="scientific">Metarhizobium album</name>
    <dbReference type="NCBI Taxonomy" id="2182425"/>
    <lineage>
        <taxon>Bacteria</taxon>
        <taxon>Pseudomonadati</taxon>
        <taxon>Pseudomonadota</taxon>
        <taxon>Alphaproteobacteria</taxon>
        <taxon>Hyphomicrobiales</taxon>
        <taxon>Rhizobiaceae</taxon>
        <taxon>Metarhizobium</taxon>
    </lineage>
</organism>
<dbReference type="AlphaFoldDB" id="A0A2U2DMB1"/>
<accession>A0A2U2DMB1</accession>
<proteinExistence type="predicted"/>
<sequence>MMSDEWRADLRLMFEDLVDKFVTKGVEHEDILKAIGEEIENRRKAKERDPDPAEDDSVIEEPANDWPAAT</sequence>
<feature type="compositionally biased region" description="Basic and acidic residues" evidence="1">
    <location>
        <begin position="37"/>
        <end position="51"/>
    </location>
</feature>
<comment type="caution">
    <text evidence="2">The sequence shown here is derived from an EMBL/GenBank/DDBJ whole genome shotgun (WGS) entry which is preliminary data.</text>
</comment>